<dbReference type="OrthoDB" id="10029313at2759"/>
<reference evidence="3" key="1">
    <citation type="submission" date="2016-06" db="UniProtKB">
        <authorList>
            <consortium name="WormBaseParasite"/>
        </authorList>
    </citation>
    <scope>IDENTIFICATION</scope>
</reference>
<evidence type="ECO:0000313" key="1">
    <source>
        <dbReference type="EMBL" id="VDP24038.1"/>
    </source>
</evidence>
<proteinExistence type="predicted"/>
<organism evidence="3">
    <name type="scientific">Echinostoma caproni</name>
    <dbReference type="NCBI Taxonomy" id="27848"/>
    <lineage>
        <taxon>Eukaryota</taxon>
        <taxon>Metazoa</taxon>
        <taxon>Spiralia</taxon>
        <taxon>Lophotrochozoa</taxon>
        <taxon>Platyhelminthes</taxon>
        <taxon>Trematoda</taxon>
        <taxon>Digenea</taxon>
        <taxon>Plagiorchiida</taxon>
        <taxon>Echinostomata</taxon>
        <taxon>Echinostomatoidea</taxon>
        <taxon>Echinostomatidae</taxon>
        <taxon>Echinostoma</taxon>
    </lineage>
</organism>
<dbReference type="WBParaSite" id="ECPE_0000055001-mRNA-1">
    <property type="protein sequence ID" value="ECPE_0000055001-mRNA-1"/>
    <property type="gene ID" value="ECPE_0000055001"/>
</dbReference>
<sequence>MRVSRRGFYNCAAGAANLTSNSQMTSLLTDAHIGGLKQLKSNWNIVVLRPDKGSGAVVMDKSQYKEKMMHILQDQSKCKLNNTPDDPIKLEKKICAELKTLTQTNRIQELLAKCLRQRRTQTTQLYGLPKVHKEGVPLRPM</sequence>
<keyword evidence="2" id="KW-1185">Reference proteome</keyword>
<reference evidence="1 2" key="2">
    <citation type="submission" date="2018-11" db="EMBL/GenBank/DDBJ databases">
        <authorList>
            <consortium name="Pathogen Informatics"/>
        </authorList>
    </citation>
    <scope>NUCLEOTIDE SEQUENCE [LARGE SCALE GENOMIC DNA]</scope>
    <source>
        <strain evidence="1 2">Egypt</strain>
    </source>
</reference>
<accession>A0A183A0R5</accession>
<protein>
    <submittedName>
        <fullName evidence="3">40S ribosomal protein S15</fullName>
    </submittedName>
</protein>
<dbReference type="EMBL" id="UZAN01001919">
    <property type="protein sequence ID" value="VDP24038.1"/>
    <property type="molecule type" value="Genomic_DNA"/>
</dbReference>
<name>A0A183A0R5_9TREM</name>
<dbReference type="AlphaFoldDB" id="A0A183A0R5"/>
<gene>
    <name evidence="1" type="ORF">ECPE_LOCUS550</name>
</gene>
<evidence type="ECO:0000313" key="3">
    <source>
        <dbReference type="WBParaSite" id="ECPE_0000055001-mRNA-1"/>
    </source>
</evidence>
<dbReference type="Proteomes" id="UP000272942">
    <property type="component" value="Unassembled WGS sequence"/>
</dbReference>
<evidence type="ECO:0000313" key="2">
    <source>
        <dbReference type="Proteomes" id="UP000272942"/>
    </source>
</evidence>